<dbReference type="GO" id="GO:0047617">
    <property type="term" value="F:fatty acyl-CoA hydrolase activity"/>
    <property type="evidence" value="ECO:0007669"/>
    <property type="project" value="InterPro"/>
</dbReference>
<reference evidence="4 5" key="1">
    <citation type="submission" date="2020-08" db="EMBL/GenBank/DDBJ databases">
        <authorList>
            <person name="Criscuolo A."/>
        </authorList>
    </citation>
    <scope>NUCLEOTIDE SEQUENCE [LARGE SCALE GENOMIC DNA]</scope>
    <source>
        <strain evidence="4">CIP111764</strain>
    </source>
</reference>
<dbReference type="Gene3D" id="3.10.129.10">
    <property type="entry name" value="Hotdog Thioesterase"/>
    <property type="match status" value="1"/>
</dbReference>
<proteinExistence type="inferred from homology"/>
<dbReference type="InterPro" id="IPR006683">
    <property type="entry name" value="Thioestr_dom"/>
</dbReference>
<dbReference type="Pfam" id="PF03061">
    <property type="entry name" value="4HBT"/>
    <property type="match status" value="1"/>
</dbReference>
<sequence length="150" mass="16552">MTIDAEQLQLYTAYRGIDIPLLDHLKLRYCPPETGEEQGHIILKVEREHLNGWRSAHGGVIMTLLDVAMALASSHSDEQQRGVVTIEMKSNFLRPGGDVGETLEAFGKVRHHTHSLAFCEAELRNSAGDTVATASGTFKYLNKPRPLADA</sequence>
<dbReference type="SUPFAM" id="SSF54637">
    <property type="entry name" value="Thioesterase/thiol ester dehydrase-isomerase"/>
    <property type="match status" value="1"/>
</dbReference>
<feature type="domain" description="Thioesterase" evidence="3">
    <location>
        <begin position="56"/>
        <end position="131"/>
    </location>
</feature>
<protein>
    <recommendedName>
        <fullName evidence="3">Thioesterase domain-containing protein</fullName>
    </recommendedName>
</protein>
<dbReference type="Proteomes" id="UP000583387">
    <property type="component" value="Unassembled WGS sequence"/>
</dbReference>
<dbReference type="InterPro" id="IPR029069">
    <property type="entry name" value="HotDog_dom_sf"/>
</dbReference>
<dbReference type="InterPro" id="IPR039298">
    <property type="entry name" value="ACOT13"/>
</dbReference>
<comment type="caution">
    <text evidence="4">The sequence shown here is derived from an EMBL/GenBank/DDBJ whole genome shotgun (WGS) entry which is preliminary data.</text>
</comment>
<accession>A0A7U7I7T7</accession>
<organism evidence="4 5">
    <name type="scientific">Zestomonas carbonaria</name>
    <dbReference type="NCBI Taxonomy" id="2762745"/>
    <lineage>
        <taxon>Bacteria</taxon>
        <taxon>Pseudomonadati</taxon>
        <taxon>Pseudomonadota</taxon>
        <taxon>Gammaproteobacteria</taxon>
        <taxon>Pseudomonadales</taxon>
        <taxon>Pseudomonadaceae</taxon>
        <taxon>Zestomonas</taxon>
    </lineage>
</organism>
<evidence type="ECO:0000256" key="1">
    <source>
        <dbReference type="ARBA" id="ARBA00008324"/>
    </source>
</evidence>
<dbReference type="RefSeq" id="WP_187669408.1">
    <property type="nucleotide sequence ID" value="NZ_CAJFCI010000014.1"/>
</dbReference>
<dbReference type="PANTHER" id="PTHR21660">
    <property type="entry name" value="THIOESTERASE SUPERFAMILY MEMBER-RELATED"/>
    <property type="match status" value="1"/>
</dbReference>
<comment type="similarity">
    <text evidence="1">Belongs to the thioesterase PaaI family.</text>
</comment>
<evidence type="ECO:0000256" key="2">
    <source>
        <dbReference type="ARBA" id="ARBA00022801"/>
    </source>
</evidence>
<keyword evidence="5" id="KW-1185">Reference proteome</keyword>
<dbReference type="InterPro" id="IPR003736">
    <property type="entry name" value="PAAI_dom"/>
</dbReference>
<keyword evidence="2" id="KW-0378">Hydrolase</keyword>
<name>A0A7U7I7T7_9GAMM</name>
<evidence type="ECO:0000313" key="5">
    <source>
        <dbReference type="Proteomes" id="UP000583387"/>
    </source>
</evidence>
<evidence type="ECO:0000259" key="3">
    <source>
        <dbReference type="Pfam" id="PF03061"/>
    </source>
</evidence>
<dbReference type="CDD" id="cd03443">
    <property type="entry name" value="PaaI_thioesterase"/>
    <property type="match status" value="1"/>
</dbReference>
<dbReference type="AlphaFoldDB" id="A0A7U7I7T7"/>
<dbReference type="EMBL" id="CAJFCI010000014">
    <property type="protein sequence ID" value="CAD5106011.1"/>
    <property type="molecule type" value="Genomic_DNA"/>
</dbReference>
<evidence type="ECO:0000313" key="4">
    <source>
        <dbReference type="EMBL" id="CAD5106011.1"/>
    </source>
</evidence>
<dbReference type="PANTHER" id="PTHR21660:SF1">
    <property type="entry name" value="ACYL-COENZYME A THIOESTERASE 13"/>
    <property type="match status" value="1"/>
</dbReference>
<gene>
    <name evidence="4" type="ORF">PSEWESI4_00270</name>
</gene>
<dbReference type="NCBIfam" id="TIGR00369">
    <property type="entry name" value="unchar_dom_1"/>
    <property type="match status" value="1"/>
</dbReference>